<dbReference type="PANTHER" id="PTHR43096:SF52">
    <property type="entry name" value="DNAJ HOMOLOG 1, MITOCHONDRIAL-RELATED"/>
    <property type="match status" value="1"/>
</dbReference>
<dbReference type="Gene3D" id="1.10.287.110">
    <property type="entry name" value="DnaJ domain"/>
    <property type="match status" value="1"/>
</dbReference>
<dbReference type="PANTHER" id="PTHR43096">
    <property type="entry name" value="DNAJ HOMOLOG 1, MITOCHONDRIAL-RELATED"/>
    <property type="match status" value="1"/>
</dbReference>
<dbReference type="SUPFAM" id="SSF46565">
    <property type="entry name" value="Chaperone J-domain"/>
    <property type="match status" value="1"/>
</dbReference>
<reference evidence="3" key="1">
    <citation type="journal article" date="2014" name="Front. Microbiol.">
        <title>High frequency of phylogenetically diverse reductive dehalogenase-homologous genes in deep subseafloor sedimentary metagenomes.</title>
        <authorList>
            <person name="Kawai M."/>
            <person name="Futagami T."/>
            <person name="Toyoda A."/>
            <person name="Takaki Y."/>
            <person name="Nishi S."/>
            <person name="Hori S."/>
            <person name="Arai W."/>
            <person name="Tsubouchi T."/>
            <person name="Morono Y."/>
            <person name="Uchiyama I."/>
            <person name="Ito T."/>
            <person name="Fujiyama A."/>
            <person name="Inagaki F."/>
            <person name="Takami H."/>
        </authorList>
    </citation>
    <scope>NUCLEOTIDE SEQUENCE</scope>
    <source>
        <strain evidence="3">Expedition CK06-06</strain>
    </source>
</reference>
<dbReference type="PROSITE" id="PS50076">
    <property type="entry name" value="DNAJ_2"/>
    <property type="match status" value="1"/>
</dbReference>
<dbReference type="SUPFAM" id="SSF49493">
    <property type="entry name" value="HSP40/DnaJ peptide-binding domain"/>
    <property type="match status" value="1"/>
</dbReference>
<proteinExistence type="predicted"/>
<dbReference type="EMBL" id="BARS01002589">
    <property type="protein sequence ID" value="GAF69757.1"/>
    <property type="molecule type" value="Genomic_DNA"/>
</dbReference>
<dbReference type="CDD" id="cd06257">
    <property type="entry name" value="DnaJ"/>
    <property type="match status" value="1"/>
</dbReference>
<dbReference type="Pfam" id="PF01556">
    <property type="entry name" value="DnaJ_C"/>
    <property type="match status" value="1"/>
</dbReference>
<name>X0S1B4_9ZZZZ</name>
<dbReference type="PRINTS" id="PR00625">
    <property type="entry name" value="JDOMAIN"/>
</dbReference>
<dbReference type="InterPro" id="IPR002939">
    <property type="entry name" value="DnaJ_C"/>
</dbReference>
<sequence length="267" mass="30567">MPQNDYYQILDVDQKASSRQIKEAYRKLAFQYHPDRNSKNPAAAEKMKQVNEAYAVLSDAAKRGEYDTLRQQFGSSAYSQFRQNYSEQDIFSGSDINQILEQMARKFGLRGFEEIFKEFYGQGYQRYEFRKPGFFAKSYFFSGPRQTRGMNQTGFPLQGSVGKLARFFLKQFSGIELPEDGADINDTISLSAEHARQGGPYAYYLRKKDKKLVVKIPAGVKHNQPIRLVGMGEDGKGGGKAGDLYLKVRIRKPLLKTVKDFIAQRRK</sequence>
<dbReference type="GO" id="GO:0051082">
    <property type="term" value="F:unfolded protein binding"/>
    <property type="evidence" value="ECO:0007669"/>
    <property type="project" value="InterPro"/>
</dbReference>
<dbReference type="InterPro" id="IPR008971">
    <property type="entry name" value="HSP40/DnaJ_pept-bd"/>
</dbReference>
<dbReference type="AlphaFoldDB" id="X0S1B4"/>
<dbReference type="SMART" id="SM00271">
    <property type="entry name" value="DnaJ"/>
    <property type="match status" value="1"/>
</dbReference>
<dbReference type="InterPro" id="IPR001623">
    <property type="entry name" value="DnaJ_domain"/>
</dbReference>
<evidence type="ECO:0000313" key="3">
    <source>
        <dbReference type="EMBL" id="GAF69757.1"/>
    </source>
</evidence>
<dbReference type="GO" id="GO:0042026">
    <property type="term" value="P:protein refolding"/>
    <property type="evidence" value="ECO:0007669"/>
    <property type="project" value="TreeGrafter"/>
</dbReference>
<dbReference type="Gene3D" id="2.60.260.20">
    <property type="entry name" value="Urease metallochaperone UreE, N-terminal domain"/>
    <property type="match status" value="1"/>
</dbReference>
<evidence type="ECO:0000259" key="2">
    <source>
        <dbReference type="PROSITE" id="PS50076"/>
    </source>
</evidence>
<accession>X0S1B4</accession>
<protein>
    <recommendedName>
        <fullName evidence="2">J domain-containing protein</fullName>
    </recommendedName>
</protein>
<gene>
    <name evidence="3" type="ORF">S01H1_04960</name>
</gene>
<dbReference type="GO" id="GO:0005737">
    <property type="term" value="C:cytoplasm"/>
    <property type="evidence" value="ECO:0007669"/>
    <property type="project" value="TreeGrafter"/>
</dbReference>
<evidence type="ECO:0000256" key="1">
    <source>
        <dbReference type="ARBA" id="ARBA00023186"/>
    </source>
</evidence>
<organism evidence="3">
    <name type="scientific">marine sediment metagenome</name>
    <dbReference type="NCBI Taxonomy" id="412755"/>
    <lineage>
        <taxon>unclassified sequences</taxon>
        <taxon>metagenomes</taxon>
        <taxon>ecological metagenomes</taxon>
    </lineage>
</organism>
<comment type="caution">
    <text evidence="3">The sequence shown here is derived from an EMBL/GenBank/DDBJ whole genome shotgun (WGS) entry which is preliminary data.</text>
</comment>
<dbReference type="InterPro" id="IPR036869">
    <property type="entry name" value="J_dom_sf"/>
</dbReference>
<feature type="domain" description="J" evidence="2">
    <location>
        <begin position="5"/>
        <end position="70"/>
    </location>
</feature>
<dbReference type="Pfam" id="PF00226">
    <property type="entry name" value="DnaJ"/>
    <property type="match status" value="1"/>
</dbReference>
<keyword evidence="1" id="KW-0143">Chaperone</keyword>